<keyword evidence="1" id="KW-0472">Membrane</keyword>
<name>A0A1I5BPU5_9FLAO</name>
<evidence type="ECO:0000313" key="3">
    <source>
        <dbReference type="Proteomes" id="UP000198705"/>
    </source>
</evidence>
<protein>
    <submittedName>
        <fullName evidence="2">Uncharacterized protein</fullName>
    </submittedName>
</protein>
<keyword evidence="1" id="KW-1133">Transmembrane helix</keyword>
<organism evidence="2 3">
    <name type="scientific">Bizionia echini</name>
    <dbReference type="NCBI Taxonomy" id="649333"/>
    <lineage>
        <taxon>Bacteria</taxon>
        <taxon>Pseudomonadati</taxon>
        <taxon>Bacteroidota</taxon>
        <taxon>Flavobacteriia</taxon>
        <taxon>Flavobacteriales</taxon>
        <taxon>Flavobacteriaceae</taxon>
        <taxon>Bizionia</taxon>
    </lineage>
</organism>
<dbReference type="EMBL" id="FOVN01000003">
    <property type="protein sequence ID" value="SFN76689.1"/>
    <property type="molecule type" value="Genomic_DNA"/>
</dbReference>
<proteinExistence type="predicted"/>
<dbReference type="STRING" id="649333.SAMN04487989_103281"/>
<accession>A0A1I5BPU5</accession>
<dbReference type="OrthoDB" id="821805at2"/>
<reference evidence="3" key="1">
    <citation type="submission" date="2016-10" db="EMBL/GenBank/DDBJ databases">
        <authorList>
            <person name="Varghese N."/>
            <person name="Submissions S."/>
        </authorList>
    </citation>
    <scope>NUCLEOTIDE SEQUENCE [LARGE SCALE GENOMIC DNA]</scope>
    <source>
        <strain evidence="3">DSM 23925</strain>
    </source>
</reference>
<dbReference type="AlphaFoldDB" id="A0A1I5BPU5"/>
<sequence>MIKFFRKIRQNLLSENKFSKYLIYAVGEIILVVIGILIALQINNWNQNRLNESLESLYYKRLLDDVREEKQILEATINYSKQVIYHAKKAIAVFENSKDAEINPVENLIDMYQASQLADSYSASSTFKELIASGQINLIQNDSLKTALIRYYDTEWSETGVFILENKYRENLRGKMPDEIQTQIRLNCGDVYLKNGYSFLISLPNECSIELDNKIAKSVVEELRKDESLKKDLRYLIGNETGKINDLKPVQKQLNNIILLLEEINND</sequence>
<keyword evidence="1" id="KW-0812">Transmembrane</keyword>
<evidence type="ECO:0000313" key="2">
    <source>
        <dbReference type="EMBL" id="SFN76689.1"/>
    </source>
</evidence>
<feature type="transmembrane region" description="Helical" evidence="1">
    <location>
        <begin position="21"/>
        <end position="42"/>
    </location>
</feature>
<dbReference type="InterPro" id="IPR045749">
    <property type="entry name" value="DUF6090"/>
</dbReference>
<dbReference type="Pfam" id="PF19578">
    <property type="entry name" value="DUF6090"/>
    <property type="match status" value="1"/>
</dbReference>
<dbReference type="Proteomes" id="UP000198705">
    <property type="component" value="Unassembled WGS sequence"/>
</dbReference>
<gene>
    <name evidence="2" type="ORF">SAMN04487989_103281</name>
</gene>
<dbReference type="RefSeq" id="WP_092208138.1">
    <property type="nucleotide sequence ID" value="NZ_FOVN01000003.1"/>
</dbReference>
<keyword evidence="3" id="KW-1185">Reference proteome</keyword>
<evidence type="ECO:0000256" key="1">
    <source>
        <dbReference type="SAM" id="Phobius"/>
    </source>
</evidence>